<name>A0A0J5X091_BURCE</name>
<organism evidence="1 2">
    <name type="scientific">Burkholderia cepacia</name>
    <name type="common">Pseudomonas cepacia</name>
    <dbReference type="NCBI Taxonomy" id="292"/>
    <lineage>
        <taxon>Bacteria</taxon>
        <taxon>Pseudomonadati</taxon>
        <taxon>Pseudomonadota</taxon>
        <taxon>Betaproteobacteria</taxon>
        <taxon>Burkholderiales</taxon>
        <taxon>Burkholderiaceae</taxon>
        <taxon>Burkholderia</taxon>
        <taxon>Burkholderia cepacia complex</taxon>
    </lineage>
</organism>
<evidence type="ECO:0000313" key="2">
    <source>
        <dbReference type="Proteomes" id="UP000036338"/>
    </source>
</evidence>
<comment type="caution">
    <text evidence="1">The sequence shown here is derived from an EMBL/GenBank/DDBJ whole genome shotgun (WGS) entry which is preliminary data.</text>
</comment>
<dbReference type="AlphaFoldDB" id="A0A0J5X091"/>
<sequence length="52" mass="6210">MKTTSLYRGRRFPAATVAQAVRWYFRFQLSLRDVEELLFERGVVVSCETIRR</sequence>
<dbReference type="PATRIC" id="fig|292.27.peg.1273"/>
<dbReference type="EMBL" id="LDWR01000014">
    <property type="protein sequence ID" value="KML60424.1"/>
    <property type="molecule type" value="Genomic_DNA"/>
</dbReference>
<accession>A0A0J5X091</accession>
<evidence type="ECO:0000313" key="1">
    <source>
        <dbReference type="EMBL" id="KML60424.1"/>
    </source>
</evidence>
<proteinExistence type="predicted"/>
<gene>
    <name evidence="1" type="ORF">VL15_08475</name>
</gene>
<protein>
    <submittedName>
        <fullName evidence="1">Transposase</fullName>
    </submittedName>
</protein>
<dbReference type="Proteomes" id="UP000036338">
    <property type="component" value="Unassembled WGS sequence"/>
</dbReference>
<reference evidence="1 2" key="1">
    <citation type="submission" date="2015-05" db="EMBL/GenBank/DDBJ databases">
        <title>Draft genome of Burkholderia cepacia LK29.</title>
        <authorList>
            <person name="Chan X.Y."/>
        </authorList>
    </citation>
    <scope>NUCLEOTIDE SEQUENCE [LARGE SCALE GENOMIC DNA]</scope>
    <source>
        <strain evidence="1 2">LK29</strain>
    </source>
</reference>